<gene>
    <name evidence="1" type="ORF">CANINC_002653</name>
</gene>
<keyword evidence="2" id="KW-1185">Reference proteome</keyword>
<name>A0A4T0X2E1_9ASCO</name>
<dbReference type="AlphaFoldDB" id="A0A4T0X2E1"/>
<sequence length="392" mass="45589">MPYHHSSDINEYKLNARHSEYKIGRNVNNNGGALCDTNCVDVPYYTYNKNLTTKEDKFSFREMAKNLLFVNEHVEDGKDIDQLKKGIINNNRKKNVLQTNKGIVNNKTVTNNSRYGDKKQDYRIVAITNICKKISLSALLNQVHGGPVERVEIVRNDNNQFYKEDKLYELNKPINWKEVAIFLYFIKYEDAMNFYQYSKTGIFRVNDTYLQTILIPNVVSNNNNNNSQNQLDNIVSKLMIEDEKARRVLVFKKPIYDKKHKHTVNRKRPGYPDPTINYSEEFDVEEIKADFGKYGKLIEILPVVSRKLCFGVQYYDVRSAIKVKHILSPNKDVEGEVEEDVKEVRKGTSDATLAAVVEFDKLDEEDKVFQKKYLGWYVWYGKDPCDKSVPGV</sequence>
<dbReference type="STRING" id="52247.A0A4T0X2E1"/>
<evidence type="ECO:0008006" key="3">
    <source>
        <dbReference type="Google" id="ProtNLM"/>
    </source>
</evidence>
<evidence type="ECO:0000313" key="1">
    <source>
        <dbReference type="EMBL" id="TID28220.1"/>
    </source>
</evidence>
<dbReference type="Proteomes" id="UP000307173">
    <property type="component" value="Unassembled WGS sequence"/>
</dbReference>
<comment type="caution">
    <text evidence="1">The sequence shown here is derived from an EMBL/GenBank/DDBJ whole genome shotgun (WGS) entry which is preliminary data.</text>
</comment>
<dbReference type="OrthoDB" id="3997454at2759"/>
<reference evidence="1 2" key="1">
    <citation type="journal article" date="2019" name="Front. Genet.">
        <title>Whole-Genome Sequencing of the Opportunistic Yeast Pathogen Candida inconspicua Uncovers Its Hybrid Origin.</title>
        <authorList>
            <person name="Mixao V."/>
            <person name="Hansen A.P."/>
            <person name="Saus E."/>
            <person name="Boekhout T."/>
            <person name="Lass-Florl C."/>
            <person name="Gabaldon T."/>
        </authorList>
    </citation>
    <scope>NUCLEOTIDE SEQUENCE [LARGE SCALE GENOMIC DNA]</scope>
    <source>
        <strain evidence="1 2">CBS 180</strain>
    </source>
</reference>
<accession>A0A4T0X2E1</accession>
<organism evidence="1 2">
    <name type="scientific">Pichia inconspicua</name>
    <dbReference type="NCBI Taxonomy" id="52247"/>
    <lineage>
        <taxon>Eukaryota</taxon>
        <taxon>Fungi</taxon>
        <taxon>Dikarya</taxon>
        <taxon>Ascomycota</taxon>
        <taxon>Saccharomycotina</taxon>
        <taxon>Pichiomycetes</taxon>
        <taxon>Pichiales</taxon>
        <taxon>Pichiaceae</taxon>
        <taxon>Pichia</taxon>
    </lineage>
</organism>
<evidence type="ECO:0000313" key="2">
    <source>
        <dbReference type="Proteomes" id="UP000307173"/>
    </source>
</evidence>
<protein>
    <recommendedName>
        <fullName evidence="3">RRM domain-containing protein</fullName>
    </recommendedName>
</protein>
<dbReference type="EMBL" id="SELW01000415">
    <property type="protein sequence ID" value="TID28220.1"/>
    <property type="molecule type" value="Genomic_DNA"/>
</dbReference>
<proteinExistence type="predicted"/>